<sequence length="246" mass="24603">MSTGAALSRALGRSSRVRMPPTYHPRQPLPACARVAPAACAHGGGAAVSGGAAHSAQPRHHVSRSQLLRAAGRSLLLLGGAAQLPAAVLPRRSSAAFAGASVVGSGSGSGSGSGLLRAASAMSTSAAGAAAGAGAGGSSPTGAIVVYVTVPNAEVGEALAAKLVEAKLAACVSILPGVTSVYFWDGKVNKDAELLLIIKSREELLPELTAFVRANHPYDEPEVIGLPVLGGSPSYLKWLMDNTNRG</sequence>
<organism evidence="3 4">
    <name type="scientific">Chlamydomonas incerta</name>
    <dbReference type="NCBI Taxonomy" id="51695"/>
    <lineage>
        <taxon>Eukaryota</taxon>
        <taxon>Viridiplantae</taxon>
        <taxon>Chlorophyta</taxon>
        <taxon>core chlorophytes</taxon>
        <taxon>Chlorophyceae</taxon>
        <taxon>CS clade</taxon>
        <taxon>Chlamydomonadales</taxon>
        <taxon>Chlamydomonadaceae</taxon>
        <taxon>Chlamydomonas</taxon>
    </lineage>
</organism>
<dbReference type="SUPFAM" id="SSF54913">
    <property type="entry name" value="GlnB-like"/>
    <property type="match status" value="1"/>
</dbReference>
<dbReference type="OrthoDB" id="2017693at2759"/>
<comment type="similarity">
    <text evidence="1">Belongs to the CutA family.</text>
</comment>
<protein>
    <submittedName>
        <fullName evidence="3">Uncharacterized protein</fullName>
    </submittedName>
</protein>
<dbReference type="PANTHER" id="PTHR23419:SF8">
    <property type="entry name" value="FI09726P"/>
    <property type="match status" value="1"/>
</dbReference>
<dbReference type="GO" id="GO:0005507">
    <property type="term" value="F:copper ion binding"/>
    <property type="evidence" value="ECO:0007669"/>
    <property type="project" value="TreeGrafter"/>
</dbReference>
<evidence type="ECO:0000256" key="2">
    <source>
        <dbReference type="SAM" id="MobiDB-lite"/>
    </source>
</evidence>
<evidence type="ECO:0000313" key="3">
    <source>
        <dbReference type="EMBL" id="KAG2435306.1"/>
    </source>
</evidence>
<keyword evidence="4" id="KW-1185">Reference proteome</keyword>
<reference evidence="3" key="1">
    <citation type="journal article" date="2020" name="bioRxiv">
        <title>Comparative genomics of Chlamydomonas.</title>
        <authorList>
            <person name="Craig R.J."/>
            <person name="Hasan A.R."/>
            <person name="Ness R.W."/>
            <person name="Keightley P.D."/>
        </authorList>
    </citation>
    <scope>NUCLEOTIDE SEQUENCE</scope>
    <source>
        <strain evidence="3">SAG 7.73</strain>
    </source>
</reference>
<dbReference type="EMBL" id="JAEHOC010000015">
    <property type="protein sequence ID" value="KAG2435306.1"/>
    <property type="molecule type" value="Genomic_DNA"/>
</dbReference>
<dbReference type="InterPro" id="IPR011322">
    <property type="entry name" value="N-reg_PII-like_a/b"/>
</dbReference>
<name>A0A835TBU2_CHLIN</name>
<evidence type="ECO:0000313" key="4">
    <source>
        <dbReference type="Proteomes" id="UP000650467"/>
    </source>
</evidence>
<dbReference type="GO" id="GO:0010038">
    <property type="term" value="P:response to metal ion"/>
    <property type="evidence" value="ECO:0007669"/>
    <property type="project" value="InterPro"/>
</dbReference>
<gene>
    <name evidence="3" type="ORF">HXX76_007381</name>
</gene>
<dbReference type="Pfam" id="PF03091">
    <property type="entry name" value="CutA1"/>
    <property type="match status" value="1"/>
</dbReference>
<dbReference type="Proteomes" id="UP000650467">
    <property type="component" value="Unassembled WGS sequence"/>
</dbReference>
<dbReference type="PANTHER" id="PTHR23419">
    <property type="entry name" value="DIVALENT CATION TOLERANCE CUTA-RELATED"/>
    <property type="match status" value="1"/>
</dbReference>
<accession>A0A835TBU2</accession>
<comment type="caution">
    <text evidence="3">The sequence shown here is derived from an EMBL/GenBank/DDBJ whole genome shotgun (WGS) entry which is preliminary data.</text>
</comment>
<evidence type="ECO:0000256" key="1">
    <source>
        <dbReference type="ARBA" id="ARBA00010169"/>
    </source>
</evidence>
<dbReference type="AlphaFoldDB" id="A0A835TBU2"/>
<proteinExistence type="inferred from homology"/>
<dbReference type="InterPro" id="IPR015867">
    <property type="entry name" value="N-reg_PII/ATP_PRibTrfase_C"/>
</dbReference>
<feature type="region of interest" description="Disordered" evidence="2">
    <location>
        <begin position="1"/>
        <end position="25"/>
    </location>
</feature>
<dbReference type="InterPro" id="IPR004323">
    <property type="entry name" value="Ion_tolerance_CutA"/>
</dbReference>
<dbReference type="Gene3D" id="3.30.70.120">
    <property type="match status" value="1"/>
</dbReference>